<evidence type="ECO:0000256" key="6">
    <source>
        <dbReference type="ARBA" id="ARBA00022801"/>
    </source>
</evidence>
<keyword evidence="3 9" id="KW-0031">Aminopeptidase</keyword>
<dbReference type="GO" id="GO:0008270">
    <property type="term" value="F:zinc ion binding"/>
    <property type="evidence" value="ECO:0007669"/>
    <property type="project" value="InterPro"/>
</dbReference>
<dbReference type="InterPro" id="IPR023358">
    <property type="entry name" value="Peptidase_M18_dom2"/>
</dbReference>
<organism evidence="11 12">
    <name type="scientific">Candidatus Ornithospirochaeta stercoripullorum</name>
    <dbReference type="NCBI Taxonomy" id="2840899"/>
    <lineage>
        <taxon>Bacteria</taxon>
        <taxon>Pseudomonadati</taxon>
        <taxon>Spirochaetota</taxon>
        <taxon>Spirochaetia</taxon>
        <taxon>Spirochaetales</taxon>
        <taxon>Spirochaetaceae</taxon>
        <taxon>Spirochaetaceae incertae sedis</taxon>
        <taxon>Candidatus Ornithospirochaeta</taxon>
    </lineage>
</organism>
<sequence>MNEQEQMTADLCSFIAKSPTQFHAVENMELSLKENGFLPLDEKERWRIEKGRSYIVTRNSSALATFRVPEKPFKGFSIVSAHTDSPAFKVKTEPEVTSSGLYTVLNTEVYGGLLMAPWFDRPLSIAGRVYEKGKGGITEKLVDFSRDLVLIPNLAIHMNRKVNENNSYSAQKDMLPILAEGIEKGRFRKALAEAACCNVEDLLEYELYLYSRTPASIWGLNNEFFSAPKIDDLMCAYTAFRAIEDSMPGDYMPILMLFDNEETGSGTKQGALSDFLPLVVSRIAHALCMDEEERAMKTAASFSISADNCHAMHPNYSEKCDITNKARMNGGVAIKFSAAQKYTTDAYSASYLRALMDENSIPYQYFANHSDIPGGSTLGNLATEKLSIPTVDIGAAQLAMHSPYESAGVRDTEALYRLFKVFFSR</sequence>
<keyword evidence="7 9" id="KW-0862">Zinc</keyword>
<evidence type="ECO:0000256" key="4">
    <source>
        <dbReference type="ARBA" id="ARBA00022670"/>
    </source>
</evidence>
<dbReference type="CDD" id="cd05658">
    <property type="entry name" value="M18_DAP"/>
    <property type="match status" value="1"/>
</dbReference>
<dbReference type="GO" id="GO:0005737">
    <property type="term" value="C:cytoplasm"/>
    <property type="evidence" value="ECO:0007669"/>
    <property type="project" value="UniProtKB-ARBA"/>
</dbReference>
<evidence type="ECO:0000256" key="10">
    <source>
        <dbReference type="RuleBase" id="RU004387"/>
    </source>
</evidence>
<dbReference type="EMBL" id="JADIMT010000055">
    <property type="protein sequence ID" value="MBO8436238.1"/>
    <property type="molecule type" value="Genomic_DNA"/>
</dbReference>
<evidence type="ECO:0000256" key="8">
    <source>
        <dbReference type="ARBA" id="ARBA00023049"/>
    </source>
</evidence>
<evidence type="ECO:0000313" key="11">
    <source>
        <dbReference type="EMBL" id="MBO8436238.1"/>
    </source>
</evidence>
<dbReference type="SUPFAM" id="SSF53187">
    <property type="entry name" value="Zn-dependent exopeptidases"/>
    <property type="match status" value="1"/>
</dbReference>
<accession>A0A9D9H638</accession>
<proteinExistence type="inferred from homology"/>
<comment type="caution">
    <text evidence="11">The sequence shown here is derived from an EMBL/GenBank/DDBJ whole genome shotgun (WGS) entry which is preliminary data.</text>
</comment>
<evidence type="ECO:0000256" key="1">
    <source>
        <dbReference type="ARBA" id="ARBA00001947"/>
    </source>
</evidence>
<keyword evidence="4 9" id="KW-0645">Protease</keyword>
<dbReference type="PRINTS" id="PR00932">
    <property type="entry name" value="AMINO1PTASE"/>
</dbReference>
<dbReference type="Pfam" id="PF02127">
    <property type="entry name" value="Peptidase_M18"/>
    <property type="match status" value="1"/>
</dbReference>
<comment type="cofactor">
    <cofactor evidence="1 10">
        <name>Zn(2+)</name>
        <dbReference type="ChEBI" id="CHEBI:29105"/>
    </cofactor>
</comment>
<dbReference type="GO" id="GO:0004177">
    <property type="term" value="F:aminopeptidase activity"/>
    <property type="evidence" value="ECO:0007669"/>
    <property type="project" value="UniProtKB-KW"/>
</dbReference>
<keyword evidence="6 9" id="KW-0378">Hydrolase</keyword>
<dbReference type="NCBIfam" id="NF002759">
    <property type="entry name" value="PRK02813.1"/>
    <property type="match status" value="1"/>
</dbReference>
<evidence type="ECO:0000256" key="7">
    <source>
        <dbReference type="ARBA" id="ARBA00022833"/>
    </source>
</evidence>
<dbReference type="GO" id="GO:0008237">
    <property type="term" value="F:metallopeptidase activity"/>
    <property type="evidence" value="ECO:0007669"/>
    <property type="project" value="UniProtKB-KW"/>
</dbReference>
<evidence type="ECO:0000256" key="3">
    <source>
        <dbReference type="ARBA" id="ARBA00022438"/>
    </source>
</evidence>
<keyword evidence="5 9" id="KW-0479">Metal-binding</keyword>
<dbReference type="Proteomes" id="UP000823615">
    <property type="component" value="Unassembled WGS sequence"/>
</dbReference>
<dbReference type="Gene3D" id="3.40.630.10">
    <property type="entry name" value="Zn peptidases"/>
    <property type="match status" value="1"/>
</dbReference>
<gene>
    <name evidence="11" type="ORF">IAA97_04600</name>
</gene>
<dbReference type="Gene3D" id="2.30.250.10">
    <property type="entry name" value="Aminopeptidase i, Domain 2"/>
    <property type="match status" value="1"/>
</dbReference>
<keyword evidence="8 9" id="KW-0482">Metalloprotease</keyword>
<dbReference type="PANTHER" id="PTHR28570">
    <property type="entry name" value="ASPARTYL AMINOPEPTIDASE"/>
    <property type="match status" value="1"/>
</dbReference>
<evidence type="ECO:0000256" key="9">
    <source>
        <dbReference type="RuleBase" id="RU004386"/>
    </source>
</evidence>
<dbReference type="AlphaFoldDB" id="A0A9D9H638"/>
<dbReference type="EC" id="3.4.11.-" evidence="10"/>
<dbReference type="GO" id="GO:0006508">
    <property type="term" value="P:proteolysis"/>
    <property type="evidence" value="ECO:0007669"/>
    <property type="project" value="UniProtKB-KW"/>
</dbReference>
<name>A0A9D9H638_9SPIO</name>
<reference evidence="11" key="2">
    <citation type="journal article" date="2021" name="PeerJ">
        <title>Extensive microbial diversity within the chicken gut microbiome revealed by metagenomics and culture.</title>
        <authorList>
            <person name="Gilroy R."/>
            <person name="Ravi A."/>
            <person name="Getino M."/>
            <person name="Pursley I."/>
            <person name="Horton D.L."/>
            <person name="Alikhan N.F."/>
            <person name="Baker D."/>
            <person name="Gharbi K."/>
            <person name="Hall N."/>
            <person name="Watson M."/>
            <person name="Adriaenssens E.M."/>
            <person name="Foster-Nyarko E."/>
            <person name="Jarju S."/>
            <person name="Secka A."/>
            <person name="Antonio M."/>
            <person name="Oren A."/>
            <person name="Chaudhuri R.R."/>
            <person name="La Ragione R."/>
            <person name="Hildebrand F."/>
            <person name="Pallen M.J."/>
        </authorList>
    </citation>
    <scope>NUCLEOTIDE SEQUENCE</scope>
    <source>
        <strain evidence="11">7293</strain>
    </source>
</reference>
<evidence type="ECO:0000256" key="5">
    <source>
        <dbReference type="ARBA" id="ARBA00022723"/>
    </source>
</evidence>
<reference evidence="11" key="1">
    <citation type="submission" date="2020-10" db="EMBL/GenBank/DDBJ databases">
        <authorList>
            <person name="Gilroy R."/>
        </authorList>
    </citation>
    <scope>NUCLEOTIDE SEQUENCE</scope>
    <source>
        <strain evidence="11">7293</strain>
    </source>
</reference>
<evidence type="ECO:0000256" key="2">
    <source>
        <dbReference type="ARBA" id="ARBA00008290"/>
    </source>
</evidence>
<dbReference type="SUPFAM" id="SSF101821">
    <property type="entry name" value="Aminopeptidase/glucanase lid domain"/>
    <property type="match status" value="1"/>
</dbReference>
<evidence type="ECO:0000313" key="12">
    <source>
        <dbReference type="Proteomes" id="UP000823615"/>
    </source>
</evidence>
<protein>
    <recommendedName>
        <fullName evidence="10">M18 family aminopeptidase</fullName>
        <ecNumber evidence="10">3.4.11.-</ecNumber>
    </recommendedName>
</protein>
<dbReference type="InterPro" id="IPR001948">
    <property type="entry name" value="Peptidase_M18"/>
</dbReference>
<comment type="similarity">
    <text evidence="2 9">Belongs to the peptidase M18 family.</text>
</comment>
<dbReference type="PANTHER" id="PTHR28570:SF3">
    <property type="entry name" value="ASPARTYL AMINOPEPTIDASE"/>
    <property type="match status" value="1"/>
</dbReference>